<keyword evidence="1" id="KW-1133">Transmembrane helix</keyword>
<sequence>MGNVILAIFLVGLFAFIALVVAAQFLGVLASILIISLFAIYWVAIYPAFILSKGILLLVYVLGRSLLWLIKEVVWAVKNPIQKI</sequence>
<gene>
    <name evidence="2" type="ORF">UY08_C0011G0007</name>
</gene>
<protein>
    <submittedName>
        <fullName evidence="2">Uncharacterized protein</fullName>
    </submittedName>
</protein>
<reference evidence="2 3" key="1">
    <citation type="journal article" date="2015" name="Nature">
        <title>rRNA introns, odd ribosomes, and small enigmatic genomes across a large radiation of phyla.</title>
        <authorList>
            <person name="Brown C.T."/>
            <person name="Hug L.A."/>
            <person name="Thomas B.C."/>
            <person name="Sharon I."/>
            <person name="Castelle C.J."/>
            <person name="Singh A."/>
            <person name="Wilkins M.J."/>
            <person name="Williams K.H."/>
            <person name="Banfield J.F."/>
        </authorList>
    </citation>
    <scope>NUCLEOTIDE SEQUENCE [LARGE SCALE GENOMIC DNA]</scope>
</reference>
<accession>A0A0G1WET1</accession>
<dbReference type="Proteomes" id="UP000034212">
    <property type="component" value="Unassembled WGS sequence"/>
</dbReference>
<dbReference type="EMBL" id="LCOQ01000011">
    <property type="protein sequence ID" value="KKU80730.1"/>
    <property type="molecule type" value="Genomic_DNA"/>
</dbReference>
<keyword evidence="1" id="KW-0812">Transmembrane</keyword>
<evidence type="ECO:0000313" key="3">
    <source>
        <dbReference type="Proteomes" id="UP000034212"/>
    </source>
</evidence>
<comment type="caution">
    <text evidence="2">The sequence shown here is derived from an EMBL/GenBank/DDBJ whole genome shotgun (WGS) entry which is preliminary data.</text>
</comment>
<proteinExistence type="predicted"/>
<dbReference type="AlphaFoldDB" id="A0A0G1WET1"/>
<evidence type="ECO:0000256" key="1">
    <source>
        <dbReference type="SAM" id="Phobius"/>
    </source>
</evidence>
<evidence type="ECO:0000313" key="2">
    <source>
        <dbReference type="EMBL" id="KKU80730.1"/>
    </source>
</evidence>
<feature type="transmembrane region" description="Helical" evidence="1">
    <location>
        <begin position="32"/>
        <end position="62"/>
    </location>
</feature>
<name>A0A0G1WET1_9BACT</name>
<keyword evidence="1" id="KW-0472">Membrane</keyword>
<organism evidence="2 3">
    <name type="scientific">Candidatus Gottesmanbacteria bacterium GW2011_GWA1_47_8</name>
    <dbReference type="NCBI Taxonomy" id="1618438"/>
    <lineage>
        <taxon>Bacteria</taxon>
        <taxon>Candidatus Gottesmaniibacteriota</taxon>
    </lineage>
</organism>